<dbReference type="Proteomes" id="UP000608154">
    <property type="component" value="Unassembled WGS sequence"/>
</dbReference>
<accession>A0A916TVQ8</accession>
<dbReference type="Gene3D" id="3.30.450.40">
    <property type="match status" value="1"/>
</dbReference>
<dbReference type="Gene3D" id="1.10.10.10">
    <property type="entry name" value="Winged helix-like DNA-binding domain superfamily/Winged helix DNA-binding domain"/>
    <property type="match status" value="1"/>
</dbReference>
<feature type="domain" description="HTH iclR-type" evidence="4">
    <location>
        <begin position="19"/>
        <end position="81"/>
    </location>
</feature>
<name>A0A916TVQ8_9SPHN</name>
<reference evidence="6" key="2">
    <citation type="submission" date="2020-09" db="EMBL/GenBank/DDBJ databases">
        <authorList>
            <person name="Sun Q."/>
            <person name="Zhou Y."/>
        </authorList>
    </citation>
    <scope>NUCLEOTIDE SEQUENCE</scope>
    <source>
        <strain evidence="6">CGMCC 1.15095</strain>
    </source>
</reference>
<dbReference type="SUPFAM" id="SSF55781">
    <property type="entry name" value="GAF domain-like"/>
    <property type="match status" value="1"/>
</dbReference>
<gene>
    <name evidence="6" type="ORF">GCM10011494_33820</name>
</gene>
<dbReference type="PANTHER" id="PTHR30136:SF8">
    <property type="entry name" value="TRANSCRIPTIONAL REGULATORY PROTEIN"/>
    <property type="match status" value="1"/>
</dbReference>
<evidence type="ECO:0000256" key="3">
    <source>
        <dbReference type="ARBA" id="ARBA00023163"/>
    </source>
</evidence>
<keyword evidence="1" id="KW-0805">Transcription regulation</keyword>
<dbReference type="GO" id="GO:0045892">
    <property type="term" value="P:negative regulation of DNA-templated transcription"/>
    <property type="evidence" value="ECO:0007669"/>
    <property type="project" value="TreeGrafter"/>
</dbReference>
<evidence type="ECO:0000313" key="7">
    <source>
        <dbReference type="Proteomes" id="UP000608154"/>
    </source>
</evidence>
<evidence type="ECO:0000259" key="5">
    <source>
        <dbReference type="PROSITE" id="PS51078"/>
    </source>
</evidence>
<protein>
    <submittedName>
        <fullName evidence="6">IclR family transcriptional regulator</fullName>
    </submittedName>
</protein>
<dbReference type="RefSeq" id="WP_188772737.1">
    <property type="nucleotide sequence ID" value="NZ_BMHK01000032.1"/>
</dbReference>
<sequence>MMNNDHPATKADGGRAAGTSTLDLALRVLEFLALASEPKALAEIAAEFAASKATIYRHLVTMQRHGFVRQDSRTGRYSAGIKLIVLGEAQRGRLDVVTAAHPHLIHLRDSTGQATTLSALVDDDLVVLELIEGRSIIDFSTRPGTKLALHASAHGKIWLAFGPLGLLESTVSSPLDSWTSATLTNPAALRREIGMVRSRGWASAPEEVMPGVNALSAPVFDHRSQLVAAVAIVGSTQAISARPNRELVEQVVACARTISLELGWQG</sequence>
<dbReference type="AlphaFoldDB" id="A0A916TVQ8"/>
<keyword evidence="7" id="KW-1185">Reference proteome</keyword>
<dbReference type="Pfam" id="PF01614">
    <property type="entry name" value="IclR_C"/>
    <property type="match status" value="1"/>
</dbReference>
<dbReference type="PROSITE" id="PS51078">
    <property type="entry name" value="ICLR_ED"/>
    <property type="match status" value="1"/>
</dbReference>
<dbReference type="EMBL" id="BMHK01000032">
    <property type="protein sequence ID" value="GGC12257.1"/>
    <property type="molecule type" value="Genomic_DNA"/>
</dbReference>
<keyword evidence="2" id="KW-0238">DNA-binding</keyword>
<dbReference type="InterPro" id="IPR036388">
    <property type="entry name" value="WH-like_DNA-bd_sf"/>
</dbReference>
<evidence type="ECO:0000259" key="4">
    <source>
        <dbReference type="PROSITE" id="PS51077"/>
    </source>
</evidence>
<dbReference type="GO" id="GO:0003677">
    <property type="term" value="F:DNA binding"/>
    <property type="evidence" value="ECO:0007669"/>
    <property type="project" value="UniProtKB-KW"/>
</dbReference>
<reference evidence="6" key="1">
    <citation type="journal article" date="2014" name="Int. J. Syst. Evol. Microbiol.">
        <title>Complete genome sequence of Corynebacterium casei LMG S-19264T (=DSM 44701T), isolated from a smear-ripened cheese.</title>
        <authorList>
            <consortium name="US DOE Joint Genome Institute (JGI-PGF)"/>
            <person name="Walter F."/>
            <person name="Albersmeier A."/>
            <person name="Kalinowski J."/>
            <person name="Ruckert C."/>
        </authorList>
    </citation>
    <scope>NUCLEOTIDE SEQUENCE</scope>
    <source>
        <strain evidence="6">CGMCC 1.15095</strain>
    </source>
</reference>
<dbReference type="InterPro" id="IPR029016">
    <property type="entry name" value="GAF-like_dom_sf"/>
</dbReference>
<dbReference type="PANTHER" id="PTHR30136">
    <property type="entry name" value="HELIX-TURN-HELIX TRANSCRIPTIONAL REGULATOR, ICLR FAMILY"/>
    <property type="match status" value="1"/>
</dbReference>
<keyword evidence="3" id="KW-0804">Transcription</keyword>
<comment type="caution">
    <text evidence="6">The sequence shown here is derived from an EMBL/GenBank/DDBJ whole genome shotgun (WGS) entry which is preliminary data.</text>
</comment>
<dbReference type="Pfam" id="PF09339">
    <property type="entry name" value="HTH_IclR"/>
    <property type="match status" value="1"/>
</dbReference>
<dbReference type="InterPro" id="IPR014757">
    <property type="entry name" value="Tscrpt_reg_IclR_C"/>
</dbReference>
<dbReference type="GO" id="GO:0003700">
    <property type="term" value="F:DNA-binding transcription factor activity"/>
    <property type="evidence" value="ECO:0007669"/>
    <property type="project" value="TreeGrafter"/>
</dbReference>
<evidence type="ECO:0000313" key="6">
    <source>
        <dbReference type="EMBL" id="GGC12257.1"/>
    </source>
</evidence>
<evidence type="ECO:0000256" key="2">
    <source>
        <dbReference type="ARBA" id="ARBA00023125"/>
    </source>
</evidence>
<dbReference type="PROSITE" id="PS51077">
    <property type="entry name" value="HTH_ICLR"/>
    <property type="match status" value="1"/>
</dbReference>
<dbReference type="InterPro" id="IPR005471">
    <property type="entry name" value="Tscrpt_reg_IclR_N"/>
</dbReference>
<organism evidence="6 7">
    <name type="scientific">Novosphingobium endophyticum</name>
    <dbReference type="NCBI Taxonomy" id="1955250"/>
    <lineage>
        <taxon>Bacteria</taxon>
        <taxon>Pseudomonadati</taxon>
        <taxon>Pseudomonadota</taxon>
        <taxon>Alphaproteobacteria</taxon>
        <taxon>Sphingomonadales</taxon>
        <taxon>Sphingomonadaceae</taxon>
        <taxon>Novosphingobium</taxon>
    </lineage>
</organism>
<feature type="domain" description="IclR-ED" evidence="5">
    <location>
        <begin position="82"/>
        <end position="264"/>
    </location>
</feature>
<proteinExistence type="predicted"/>
<dbReference type="SMART" id="SM00346">
    <property type="entry name" value="HTH_ICLR"/>
    <property type="match status" value="1"/>
</dbReference>
<evidence type="ECO:0000256" key="1">
    <source>
        <dbReference type="ARBA" id="ARBA00023015"/>
    </source>
</evidence>
<dbReference type="InterPro" id="IPR036390">
    <property type="entry name" value="WH_DNA-bd_sf"/>
</dbReference>
<dbReference type="SUPFAM" id="SSF46785">
    <property type="entry name" value="Winged helix' DNA-binding domain"/>
    <property type="match status" value="1"/>
</dbReference>
<dbReference type="InterPro" id="IPR050707">
    <property type="entry name" value="HTH_MetabolicPath_Reg"/>
</dbReference>